<evidence type="ECO:0000256" key="2">
    <source>
        <dbReference type="ARBA" id="ARBA00022801"/>
    </source>
</evidence>
<evidence type="ECO:0000313" key="5">
    <source>
        <dbReference type="EMBL" id="KGA16901.1"/>
    </source>
</evidence>
<name>A0A094QQJ5_9ZZZZ</name>
<feature type="domain" description="Glycoside hydrolase family 3 N-terminal" evidence="4">
    <location>
        <begin position="34"/>
        <end position="328"/>
    </location>
</feature>
<dbReference type="GO" id="GO:0005975">
    <property type="term" value="P:carbohydrate metabolic process"/>
    <property type="evidence" value="ECO:0007669"/>
    <property type="project" value="InterPro"/>
</dbReference>
<evidence type="ECO:0000256" key="1">
    <source>
        <dbReference type="ARBA" id="ARBA00005336"/>
    </source>
</evidence>
<keyword evidence="3" id="KW-0326">Glycosidase</keyword>
<dbReference type="PANTHER" id="PTHR30480:SF16">
    <property type="entry name" value="GLYCOSIDE HYDROLASE FAMILY 3 DOMAIN PROTEIN"/>
    <property type="match status" value="1"/>
</dbReference>
<reference evidence="5" key="1">
    <citation type="submission" date="2014-05" db="EMBL/GenBank/DDBJ databases">
        <title>Key roles for freshwater Actinobacteria revealed by deep metagenomic sequencing.</title>
        <authorList>
            <person name="Ghai R."/>
            <person name="Mizuno C.M."/>
            <person name="Picazo A."/>
            <person name="Camacho A."/>
            <person name="Rodriguez-Valera F."/>
        </authorList>
    </citation>
    <scope>NUCLEOTIDE SEQUENCE</scope>
</reference>
<comment type="caution">
    <text evidence="5">The sequence shown here is derived from an EMBL/GenBank/DDBJ whole genome shotgun (WGS) entry which is preliminary data.</text>
</comment>
<dbReference type="Pfam" id="PF00933">
    <property type="entry name" value="Glyco_hydro_3"/>
    <property type="match status" value="1"/>
</dbReference>
<organism evidence="5">
    <name type="scientific">freshwater metagenome</name>
    <dbReference type="NCBI Taxonomy" id="449393"/>
    <lineage>
        <taxon>unclassified sequences</taxon>
        <taxon>metagenomes</taxon>
        <taxon>ecological metagenomes</taxon>
    </lineage>
</organism>
<dbReference type="SUPFAM" id="SSF51445">
    <property type="entry name" value="(Trans)glycosidases"/>
    <property type="match status" value="1"/>
</dbReference>
<dbReference type="InterPro" id="IPR036962">
    <property type="entry name" value="Glyco_hydro_3_N_sf"/>
</dbReference>
<dbReference type="PANTHER" id="PTHR30480">
    <property type="entry name" value="BETA-HEXOSAMINIDASE-RELATED"/>
    <property type="match status" value="1"/>
</dbReference>
<dbReference type="InterPro" id="IPR017853">
    <property type="entry name" value="GH"/>
</dbReference>
<evidence type="ECO:0000259" key="4">
    <source>
        <dbReference type="Pfam" id="PF00933"/>
    </source>
</evidence>
<proteinExistence type="inferred from homology"/>
<dbReference type="GO" id="GO:0009254">
    <property type="term" value="P:peptidoglycan turnover"/>
    <property type="evidence" value="ECO:0007669"/>
    <property type="project" value="TreeGrafter"/>
</dbReference>
<comment type="similarity">
    <text evidence="1">Belongs to the glycosyl hydrolase 3 family.</text>
</comment>
<dbReference type="InterPro" id="IPR050226">
    <property type="entry name" value="NagZ_Beta-hexosaminidase"/>
</dbReference>
<accession>A0A094QQJ5</accession>
<gene>
    <name evidence="5" type="ORF">GM50_13110</name>
</gene>
<dbReference type="EMBL" id="JNSK01000054">
    <property type="protein sequence ID" value="KGA16901.1"/>
    <property type="molecule type" value="Genomic_DNA"/>
</dbReference>
<dbReference type="AlphaFoldDB" id="A0A094QQJ5"/>
<protein>
    <recommendedName>
        <fullName evidence="4">Glycoside hydrolase family 3 N-terminal domain-containing protein</fullName>
    </recommendedName>
</protein>
<evidence type="ECO:0000256" key="3">
    <source>
        <dbReference type="ARBA" id="ARBA00023295"/>
    </source>
</evidence>
<dbReference type="Gene3D" id="3.20.20.300">
    <property type="entry name" value="Glycoside hydrolase, family 3, N-terminal domain"/>
    <property type="match status" value="1"/>
</dbReference>
<dbReference type="InterPro" id="IPR001764">
    <property type="entry name" value="Glyco_hydro_3_N"/>
</dbReference>
<keyword evidence="2" id="KW-0378">Hydrolase</keyword>
<sequence>MLKDLTETEKAILNTFSPGFGGPAIPEWLKPWLENGLGSVTLFASNTPDFETATNLIQELRSYNPEILVAIDEEGGDVTRLFVREGSKYPTPALLGQCDDEDLTYRSYNSMGAVLRDIGVDITYAPVADVVAVENNPIVGVRSFGMDTDVVSRHVKHAVQGLQAAGVSACIKHFPGHGAVIEDSHHELPFIRMHLSEYESSHIGPFKDAIEAGADAIMIGHLVAESIDAELPASLSSKVIRDYLRGKLKFKGLVVTDALDMGAIGGPSKIHESALKALLAGSDLLCFSGMGDQSQFVSSSFDFINSAVKSGKLPEEYLAQSAEIVLNLRRKRINKSNPTALIDFRELIPGFEISGSVDLPSGPVNLIEIGTKPTIAAGDVSWGMHRELRSVGISCDIHASDAESLSSKKLVVAFRDAYRDAPLLATLNRLYERFPDALFLDMGWPSREFSPKNLIRTFGSSAVISAAAAHRIRGI</sequence>
<dbReference type="GO" id="GO:0004553">
    <property type="term" value="F:hydrolase activity, hydrolyzing O-glycosyl compounds"/>
    <property type="evidence" value="ECO:0007669"/>
    <property type="project" value="InterPro"/>
</dbReference>